<keyword evidence="12" id="KW-1185">Reference proteome</keyword>
<feature type="domain" description="Glutamine amidotransferase type-2" evidence="10">
    <location>
        <begin position="20"/>
        <end position="243"/>
    </location>
</feature>
<evidence type="ECO:0000313" key="12">
    <source>
        <dbReference type="Proteomes" id="UP001228504"/>
    </source>
</evidence>
<feature type="binding site" evidence="7">
    <location>
        <position position="405"/>
    </location>
    <ligand>
        <name>[4Fe-4S] cluster</name>
        <dbReference type="ChEBI" id="CHEBI:49883"/>
    </ligand>
</feature>
<comment type="cofactor">
    <cofactor evidence="7">
        <name>Mg(2+)</name>
        <dbReference type="ChEBI" id="CHEBI:18420"/>
    </cofactor>
    <text evidence="7">Binds 1 Mg(2+) ion per subunit.</text>
</comment>
<evidence type="ECO:0000313" key="11">
    <source>
        <dbReference type="EMBL" id="MDQ0148342.1"/>
    </source>
</evidence>
<sequence length="478" mass="52600">MINSKINIIDPENDKFKDECGVFGVYSKKEINVAELTYYGLYALQHRGQESTGIAVANGEEIKVHKGLGIITEAFTKEDLKALEKANGHISIGHVRYSTAGSKTIENAQPLLSRTKFGPIATAHNGNLVNGDVIRDLLEEGGHVFHTTVDSEVITSLIARGAKRGIERAVIDAISAVRGSFAMVIMTNNKLIGVRDPHGIRPLCIGKFEDGYVLSSESCALDTIGVELVRDVKPGEIVVIDEEGIKSYRYSENTVCQTCSFEYIYFARPDSVIDGLDVHNTRVKQGEELFKEHPLKADVVIAVPDSGIPAAMGYARASKIPYDTGFIKNRYVGRTFITPSQEMRERAVAVKLNPLKKNIEGKKVILIDDSIVRGTTSKHLVESLRRAGASEVYFLVASPMVKYPCYFGIDTPYRKDLIAANNTLEEIKDIIGCDYLGYLTLDGVYKSCSGRKKLCVGCFNGIYPVSAPMESLDDNLER</sequence>
<keyword evidence="6 7" id="KW-0315">Glutamine amidotransferase</keyword>
<dbReference type="InterPro" id="IPR029055">
    <property type="entry name" value="Ntn_hydrolases_N"/>
</dbReference>
<keyword evidence="7" id="KW-0460">Magnesium</keyword>
<accession>A0ABT9UNY4</accession>
<dbReference type="CDD" id="cd00715">
    <property type="entry name" value="GPATase_N"/>
    <property type="match status" value="1"/>
</dbReference>
<evidence type="ECO:0000256" key="3">
    <source>
        <dbReference type="ARBA" id="ARBA00022676"/>
    </source>
</evidence>
<keyword evidence="4 7" id="KW-0808">Transferase</keyword>
<dbReference type="PROSITE" id="PS50206">
    <property type="entry name" value="RHODANESE_3"/>
    <property type="match status" value="1"/>
</dbReference>
<dbReference type="NCBIfam" id="TIGR01134">
    <property type="entry name" value="purF"/>
    <property type="match status" value="1"/>
</dbReference>
<dbReference type="SUPFAM" id="SSF56235">
    <property type="entry name" value="N-terminal nucleophile aminohydrolases (Ntn hydrolases)"/>
    <property type="match status" value="1"/>
</dbReference>
<dbReference type="PROSITE" id="PS51278">
    <property type="entry name" value="GATASE_TYPE_2"/>
    <property type="match status" value="1"/>
</dbReference>
<keyword evidence="7" id="KW-0411">Iron-sulfur</keyword>
<dbReference type="InterPro" id="IPR005854">
    <property type="entry name" value="PurF"/>
</dbReference>
<feature type="binding site" evidence="7">
    <location>
        <position position="369"/>
    </location>
    <ligand>
        <name>Mg(2+)</name>
        <dbReference type="ChEBI" id="CHEBI:18420"/>
    </ligand>
</feature>
<dbReference type="HAMAP" id="MF_01931">
    <property type="entry name" value="PurF"/>
    <property type="match status" value="1"/>
</dbReference>
<dbReference type="EC" id="2.4.2.14" evidence="7"/>
<feature type="binding site" evidence="7">
    <location>
        <position position="455"/>
    </location>
    <ligand>
        <name>[4Fe-4S] cluster</name>
        <dbReference type="ChEBI" id="CHEBI:49883"/>
    </ligand>
</feature>
<dbReference type="InterPro" id="IPR001763">
    <property type="entry name" value="Rhodanese-like_dom"/>
</dbReference>
<evidence type="ECO:0000256" key="4">
    <source>
        <dbReference type="ARBA" id="ARBA00022679"/>
    </source>
</evidence>
<dbReference type="CDD" id="cd06223">
    <property type="entry name" value="PRTases_typeI"/>
    <property type="match status" value="1"/>
</dbReference>
<feature type="binding site" evidence="7">
    <location>
        <position position="306"/>
    </location>
    <ligand>
        <name>Mg(2+)</name>
        <dbReference type="ChEBI" id="CHEBI:18420"/>
    </ligand>
</feature>
<gene>
    <name evidence="7" type="primary">purF</name>
    <name evidence="11" type="ORF">J2S18_000259</name>
</gene>
<dbReference type="RefSeq" id="WP_307482211.1">
    <property type="nucleotide sequence ID" value="NZ_JAUSUF010000001.1"/>
</dbReference>
<keyword evidence="3 7" id="KW-0328">Glycosyltransferase</keyword>
<dbReference type="SUPFAM" id="SSF53271">
    <property type="entry name" value="PRTase-like"/>
    <property type="match status" value="1"/>
</dbReference>
<dbReference type="PANTHER" id="PTHR11907">
    <property type="entry name" value="AMIDOPHOSPHORIBOSYLTRANSFERASE"/>
    <property type="match status" value="1"/>
</dbReference>
<dbReference type="InterPro" id="IPR000836">
    <property type="entry name" value="PRTase_dom"/>
</dbReference>
<dbReference type="Proteomes" id="UP001228504">
    <property type="component" value="Unassembled WGS sequence"/>
</dbReference>
<dbReference type="InterPro" id="IPR029057">
    <property type="entry name" value="PRTase-like"/>
</dbReference>
<evidence type="ECO:0000256" key="8">
    <source>
        <dbReference type="PIRNR" id="PIRNR000485"/>
    </source>
</evidence>
<feature type="binding site" evidence="7">
    <location>
        <position position="458"/>
    </location>
    <ligand>
        <name>[4Fe-4S] cluster</name>
        <dbReference type="ChEBI" id="CHEBI:49883"/>
    </ligand>
</feature>
<organism evidence="11 12">
    <name type="scientific">Eubacterium multiforme</name>
    <dbReference type="NCBI Taxonomy" id="83339"/>
    <lineage>
        <taxon>Bacteria</taxon>
        <taxon>Bacillati</taxon>
        <taxon>Bacillota</taxon>
        <taxon>Clostridia</taxon>
        <taxon>Eubacteriales</taxon>
        <taxon>Eubacteriaceae</taxon>
        <taxon>Eubacterium</taxon>
    </lineage>
</organism>
<protein>
    <recommendedName>
        <fullName evidence="7">Amidophosphoribosyltransferase</fullName>
        <shortName evidence="7">ATase</shortName>
        <ecNumber evidence="7">2.4.2.14</ecNumber>
    </recommendedName>
    <alternativeName>
        <fullName evidence="7">Glutamine phosphoribosylpyrophosphate amidotransferase</fullName>
        <shortName evidence="7">GPATase</shortName>
    </alternativeName>
</protein>
<feature type="domain" description="Rhodanese" evidence="9">
    <location>
        <begin position="360"/>
        <end position="402"/>
    </location>
</feature>
<dbReference type="PIRSF" id="PIRSF000485">
    <property type="entry name" value="Amd_phspho_trans"/>
    <property type="match status" value="1"/>
</dbReference>
<name>A0ABT9UNY4_9FIRM</name>
<dbReference type="EMBL" id="JAUSUF010000001">
    <property type="protein sequence ID" value="MDQ0148342.1"/>
    <property type="molecule type" value="Genomic_DNA"/>
</dbReference>
<dbReference type="GO" id="GO:0004044">
    <property type="term" value="F:amidophosphoribosyltransferase activity"/>
    <property type="evidence" value="ECO:0007669"/>
    <property type="project" value="UniProtKB-EC"/>
</dbReference>
<dbReference type="InterPro" id="IPR035584">
    <property type="entry name" value="PurF_N"/>
</dbReference>
<evidence type="ECO:0000256" key="7">
    <source>
        <dbReference type="HAMAP-Rule" id="MF_01931"/>
    </source>
</evidence>
<evidence type="ECO:0000256" key="2">
    <source>
        <dbReference type="ARBA" id="ARBA00010138"/>
    </source>
</evidence>
<comment type="function">
    <text evidence="7">Catalyzes the formation of phosphoribosylamine from phosphoribosylpyrophosphate (PRPP) and glutamine.</text>
</comment>
<comment type="similarity">
    <text evidence="2 7 8">In the C-terminal section; belongs to the purine/pyrimidine phosphoribosyltransferase family.</text>
</comment>
<keyword evidence="7" id="KW-0408">Iron</keyword>
<evidence type="ECO:0000256" key="6">
    <source>
        <dbReference type="ARBA" id="ARBA00022962"/>
    </source>
</evidence>
<dbReference type="Pfam" id="PF13537">
    <property type="entry name" value="GATase_7"/>
    <property type="match status" value="1"/>
</dbReference>
<comment type="caution">
    <text evidence="11">The sequence shown here is derived from an EMBL/GenBank/DDBJ whole genome shotgun (WGS) entry which is preliminary data.</text>
</comment>
<dbReference type="Gene3D" id="3.40.50.2020">
    <property type="match status" value="1"/>
</dbReference>
<feature type="binding site" evidence="7">
    <location>
        <position position="259"/>
    </location>
    <ligand>
        <name>[4Fe-4S] cluster</name>
        <dbReference type="ChEBI" id="CHEBI:49883"/>
    </ligand>
</feature>
<feature type="binding site" evidence="7">
    <location>
        <position position="368"/>
    </location>
    <ligand>
        <name>Mg(2+)</name>
        <dbReference type="ChEBI" id="CHEBI:18420"/>
    </ligand>
</feature>
<keyword evidence="7" id="KW-0479">Metal-binding</keyword>
<comment type="pathway">
    <text evidence="1 7 8">Purine metabolism; IMP biosynthesis via de novo pathway; N(1)-(5-phospho-D-ribosyl)glycinamide from 5-phospho-alpha-D-ribose 1-diphosphate: step 1/2.</text>
</comment>
<evidence type="ECO:0000256" key="1">
    <source>
        <dbReference type="ARBA" id="ARBA00005209"/>
    </source>
</evidence>
<keyword evidence="5 7" id="KW-0658">Purine biosynthesis</keyword>
<reference evidence="11 12" key="1">
    <citation type="submission" date="2023-07" db="EMBL/GenBank/DDBJ databases">
        <title>Genomic Encyclopedia of Type Strains, Phase IV (KMG-IV): sequencing the most valuable type-strain genomes for metagenomic binning, comparative biology and taxonomic classification.</title>
        <authorList>
            <person name="Goeker M."/>
        </authorList>
    </citation>
    <scope>NUCLEOTIDE SEQUENCE [LARGE SCALE GENOMIC DNA]</scope>
    <source>
        <strain evidence="11 12">DSM 20694</strain>
    </source>
</reference>
<evidence type="ECO:0000259" key="9">
    <source>
        <dbReference type="PROSITE" id="PS50206"/>
    </source>
</evidence>
<dbReference type="InterPro" id="IPR017932">
    <property type="entry name" value="GATase_2_dom"/>
</dbReference>
<evidence type="ECO:0000259" key="10">
    <source>
        <dbReference type="PROSITE" id="PS51278"/>
    </source>
</evidence>
<dbReference type="Gene3D" id="3.60.20.10">
    <property type="entry name" value="Glutamine Phosphoribosylpyrophosphate, subunit 1, domain 1"/>
    <property type="match status" value="1"/>
</dbReference>
<feature type="active site" description="Nucleophile" evidence="7">
    <location>
        <position position="20"/>
    </location>
</feature>
<comment type="catalytic activity">
    <reaction evidence="7 8">
        <text>5-phospho-beta-D-ribosylamine + L-glutamate + diphosphate = 5-phospho-alpha-D-ribose 1-diphosphate + L-glutamine + H2O</text>
        <dbReference type="Rhea" id="RHEA:14905"/>
        <dbReference type="ChEBI" id="CHEBI:15377"/>
        <dbReference type="ChEBI" id="CHEBI:29985"/>
        <dbReference type="ChEBI" id="CHEBI:33019"/>
        <dbReference type="ChEBI" id="CHEBI:58017"/>
        <dbReference type="ChEBI" id="CHEBI:58359"/>
        <dbReference type="ChEBI" id="CHEBI:58681"/>
        <dbReference type="EC" id="2.4.2.14"/>
    </reaction>
</comment>
<dbReference type="Pfam" id="PF00156">
    <property type="entry name" value="Pribosyltran"/>
    <property type="match status" value="1"/>
</dbReference>
<keyword evidence="7" id="KW-0004">4Fe-4S</keyword>
<proteinExistence type="inferred from homology"/>
<comment type="cofactor">
    <cofactor evidence="7">
        <name>[4Fe-4S] cluster</name>
        <dbReference type="ChEBI" id="CHEBI:49883"/>
    </cofactor>
    <text evidence="7">Binds 1 [4Fe-4S] cluster per subunit.</text>
</comment>
<evidence type="ECO:0000256" key="5">
    <source>
        <dbReference type="ARBA" id="ARBA00022755"/>
    </source>
</evidence>